<dbReference type="OrthoDB" id="2739946at2759"/>
<comment type="caution">
    <text evidence="2">The sequence shown here is derived from an EMBL/GenBank/DDBJ whole genome shotgun (WGS) entry which is preliminary data.</text>
</comment>
<proteinExistence type="predicted"/>
<dbReference type="AlphaFoldDB" id="A0A9W8MEY8"/>
<keyword evidence="3" id="KW-1185">Reference proteome</keyword>
<gene>
    <name evidence="1" type="ORF">H1R20_g15905</name>
    <name evidence="2" type="ORF">H1R20_g8956</name>
</gene>
<accession>A0A9W8MEY8</accession>
<name>A0A9W8MEY8_9AGAR</name>
<protein>
    <submittedName>
        <fullName evidence="2">Uncharacterized protein</fullName>
    </submittedName>
</protein>
<evidence type="ECO:0000313" key="1">
    <source>
        <dbReference type="EMBL" id="KAJ2921189.1"/>
    </source>
</evidence>
<evidence type="ECO:0000313" key="2">
    <source>
        <dbReference type="EMBL" id="KAJ2928131.1"/>
    </source>
</evidence>
<sequence>MSKPHLITRREALDKKTRAIAHAEQITFAQALTETAYLYDEAGKSESPLVLGARGVGGSKQAKWLADKGGDVRLHRGKFHHHNAKEVDVYDADSVADANGPDDIPYYLEPARRSTKPMVIDSLADVKIKVAKPKGIRKEYDWVESVAPVLAIDDDLRSVFSEEEWVEIYEAERQQLLIRTPLDSYTHV</sequence>
<reference evidence="2" key="1">
    <citation type="submission" date="2022-06" db="EMBL/GenBank/DDBJ databases">
        <title>Genome Sequence of Candolleomyces eurysporus.</title>
        <authorList>
            <person name="Buettner E."/>
        </authorList>
    </citation>
    <scope>NUCLEOTIDE SEQUENCE</scope>
    <source>
        <strain evidence="2">VTCC 930004</strain>
    </source>
</reference>
<dbReference type="Proteomes" id="UP001140091">
    <property type="component" value="Unassembled WGS sequence"/>
</dbReference>
<dbReference type="EMBL" id="JANBPK010000939">
    <property type="protein sequence ID" value="KAJ2928131.1"/>
    <property type="molecule type" value="Genomic_DNA"/>
</dbReference>
<feature type="non-terminal residue" evidence="2">
    <location>
        <position position="188"/>
    </location>
</feature>
<organism evidence="2 3">
    <name type="scientific">Candolleomyces eurysporus</name>
    <dbReference type="NCBI Taxonomy" id="2828524"/>
    <lineage>
        <taxon>Eukaryota</taxon>
        <taxon>Fungi</taxon>
        <taxon>Dikarya</taxon>
        <taxon>Basidiomycota</taxon>
        <taxon>Agaricomycotina</taxon>
        <taxon>Agaricomycetes</taxon>
        <taxon>Agaricomycetidae</taxon>
        <taxon>Agaricales</taxon>
        <taxon>Agaricineae</taxon>
        <taxon>Psathyrellaceae</taxon>
        <taxon>Candolleomyces</taxon>
    </lineage>
</organism>
<dbReference type="EMBL" id="JANBPK010001655">
    <property type="protein sequence ID" value="KAJ2921189.1"/>
    <property type="molecule type" value="Genomic_DNA"/>
</dbReference>
<evidence type="ECO:0000313" key="3">
    <source>
        <dbReference type="Proteomes" id="UP001140091"/>
    </source>
</evidence>